<protein>
    <recommendedName>
        <fullName evidence="2">RNA-binding S4 domain-containing protein</fullName>
    </recommendedName>
</protein>
<dbReference type="OrthoDB" id="9812787at2"/>
<gene>
    <name evidence="3" type="ORF">DSOL_0652</name>
</gene>
<evidence type="ECO:0000256" key="1">
    <source>
        <dbReference type="PROSITE-ProRule" id="PRU00182"/>
    </source>
</evidence>
<dbReference type="InterPro" id="IPR002942">
    <property type="entry name" value="S4_RNA-bd"/>
</dbReference>
<dbReference type="SMART" id="SM00363">
    <property type="entry name" value="S4"/>
    <property type="match status" value="1"/>
</dbReference>
<dbReference type="InterPro" id="IPR036986">
    <property type="entry name" value="S4_RNA-bd_sf"/>
</dbReference>
<dbReference type="SUPFAM" id="SSF55174">
    <property type="entry name" value="Alpha-L RNA-binding motif"/>
    <property type="match status" value="1"/>
</dbReference>
<dbReference type="Gene3D" id="3.30.70.330">
    <property type="match status" value="1"/>
</dbReference>
<reference evidence="3 4" key="1">
    <citation type="submission" date="2016-09" db="EMBL/GenBank/DDBJ databases">
        <title>Complete genome of Desulfosporosinus sp. OL.</title>
        <authorList>
            <person name="Mardanov A."/>
            <person name="Beletsky A."/>
            <person name="Panova A."/>
            <person name="Karnachuk O."/>
            <person name="Ravin N."/>
        </authorList>
    </citation>
    <scope>NUCLEOTIDE SEQUENCE [LARGE SCALE GENOMIC DNA]</scope>
    <source>
        <strain evidence="3 4">OL</strain>
    </source>
</reference>
<organism evidence="3 4">
    <name type="scientific">Desulfosporosinus metallidurans</name>
    <dbReference type="NCBI Taxonomy" id="1888891"/>
    <lineage>
        <taxon>Bacteria</taxon>
        <taxon>Bacillati</taxon>
        <taxon>Bacillota</taxon>
        <taxon>Clostridia</taxon>
        <taxon>Eubacteriales</taxon>
        <taxon>Desulfitobacteriaceae</taxon>
        <taxon>Desulfosporosinus</taxon>
    </lineage>
</organism>
<accession>A0A1Q8R1F8</accession>
<evidence type="ECO:0000313" key="3">
    <source>
        <dbReference type="EMBL" id="OLN33406.1"/>
    </source>
</evidence>
<dbReference type="Gene3D" id="3.10.290.10">
    <property type="entry name" value="RNA-binding S4 domain"/>
    <property type="match status" value="1"/>
</dbReference>
<dbReference type="CDD" id="cd00165">
    <property type="entry name" value="S4"/>
    <property type="match status" value="1"/>
</dbReference>
<evidence type="ECO:0000313" key="4">
    <source>
        <dbReference type="Proteomes" id="UP000186102"/>
    </source>
</evidence>
<dbReference type="EMBL" id="MLBF01000003">
    <property type="protein sequence ID" value="OLN33406.1"/>
    <property type="molecule type" value="Genomic_DNA"/>
</dbReference>
<name>A0A1Q8R1F8_9FIRM</name>
<dbReference type="Gene3D" id="3.30.1370.160">
    <property type="match status" value="1"/>
</dbReference>
<dbReference type="GO" id="GO:0003723">
    <property type="term" value="F:RNA binding"/>
    <property type="evidence" value="ECO:0007669"/>
    <property type="project" value="UniProtKB-KW"/>
</dbReference>
<dbReference type="STRING" id="1888891.DSOL_0652"/>
<keyword evidence="4" id="KW-1185">Reference proteome</keyword>
<proteinExistence type="predicted"/>
<dbReference type="PROSITE" id="PS50889">
    <property type="entry name" value="S4"/>
    <property type="match status" value="1"/>
</dbReference>
<evidence type="ECO:0000259" key="2">
    <source>
        <dbReference type="SMART" id="SM00363"/>
    </source>
</evidence>
<dbReference type="Pfam" id="PF17774">
    <property type="entry name" value="YlmH_RBD"/>
    <property type="match status" value="1"/>
</dbReference>
<dbReference type="Pfam" id="PF01479">
    <property type="entry name" value="S4"/>
    <property type="match status" value="1"/>
</dbReference>
<sequence length="265" mass="30185">MKHRSDRGVLGFWSDKEARVEAAHFLDVIDAVLMRESKQLTPFLSLAMREWAETVLSKEHLVYLVEGGFPEAERERIILAPWGEQLDPKDADISILKVHPKNSRAQLEHRQILGSLLGLGFKRDVLGDIQAGQNGYYVATTAEITPFLLDHWTQAGREKIEVSLNVDKLDLFAERGEERRITVNSSRLDTIIANAFRVSRSSAQEWIIQGKVRRSGLVVSKTDTEVQPGDIISCRGQGRVKLLEHSQTRKERLAWQIVLFRSQRH</sequence>
<dbReference type="AlphaFoldDB" id="A0A1Q8R1F8"/>
<keyword evidence="1" id="KW-0694">RNA-binding</keyword>
<dbReference type="InterPro" id="IPR040591">
    <property type="entry name" value="RqcP2_RBD"/>
</dbReference>
<dbReference type="Proteomes" id="UP000186102">
    <property type="component" value="Unassembled WGS sequence"/>
</dbReference>
<dbReference type="RefSeq" id="WP_075363461.1">
    <property type="nucleotide sequence ID" value="NZ_MLBF01000003.1"/>
</dbReference>
<dbReference type="InterPro" id="IPR012677">
    <property type="entry name" value="Nucleotide-bd_a/b_plait_sf"/>
</dbReference>
<feature type="domain" description="RNA-binding S4" evidence="2">
    <location>
        <begin position="186"/>
        <end position="248"/>
    </location>
</feature>
<comment type="caution">
    <text evidence="3">The sequence shown here is derived from an EMBL/GenBank/DDBJ whole genome shotgun (WGS) entry which is preliminary data.</text>
</comment>